<evidence type="ECO:0000313" key="3">
    <source>
        <dbReference type="Proteomes" id="UP000255277"/>
    </source>
</evidence>
<keyword evidence="1" id="KW-0812">Transmembrane</keyword>
<reference evidence="2 3" key="1">
    <citation type="submission" date="2018-06" db="EMBL/GenBank/DDBJ databases">
        <authorList>
            <consortium name="Pathogen Informatics"/>
            <person name="Doyle S."/>
        </authorList>
    </citation>
    <scope>NUCLEOTIDE SEQUENCE [LARGE SCALE GENOMIC DNA]</scope>
    <source>
        <strain evidence="2 3">NCTC12195</strain>
    </source>
</reference>
<dbReference type="AlphaFoldDB" id="A0A380FKC1"/>
<keyword evidence="1" id="KW-0472">Membrane</keyword>
<sequence length="54" mass="6210">MLETLVNFFKTKEVRNKIFFTLAMLVIFKIGTYIPAPGVNPAAFDSQTRFSRCH</sequence>
<dbReference type="EMBL" id="UHDK01000001">
    <property type="protein sequence ID" value="SUM34425.1"/>
    <property type="molecule type" value="Genomic_DNA"/>
</dbReference>
<protein>
    <submittedName>
        <fullName evidence="2">Preprotein translocase secY subunit</fullName>
    </submittedName>
</protein>
<gene>
    <name evidence="2" type="primary">secY_3</name>
    <name evidence="2" type="ORF">NCTC12195_03950</name>
</gene>
<organism evidence="2 3">
    <name type="scientific">Staphylococcus gallinarum</name>
    <dbReference type="NCBI Taxonomy" id="1293"/>
    <lineage>
        <taxon>Bacteria</taxon>
        <taxon>Bacillati</taxon>
        <taxon>Bacillota</taxon>
        <taxon>Bacilli</taxon>
        <taxon>Bacillales</taxon>
        <taxon>Staphylococcaceae</taxon>
        <taxon>Staphylococcus</taxon>
    </lineage>
</organism>
<accession>A0A380FKC1</accession>
<evidence type="ECO:0000313" key="2">
    <source>
        <dbReference type="EMBL" id="SUM34425.1"/>
    </source>
</evidence>
<dbReference type="InterPro" id="IPR023201">
    <property type="entry name" value="SecY_dom_sf"/>
</dbReference>
<name>A0A380FKC1_STAGA</name>
<dbReference type="Proteomes" id="UP000255277">
    <property type="component" value="Unassembled WGS sequence"/>
</dbReference>
<evidence type="ECO:0000256" key="1">
    <source>
        <dbReference type="SAM" id="Phobius"/>
    </source>
</evidence>
<proteinExistence type="predicted"/>
<dbReference type="SUPFAM" id="SSF103491">
    <property type="entry name" value="Preprotein translocase SecY subunit"/>
    <property type="match status" value="1"/>
</dbReference>
<keyword evidence="1" id="KW-1133">Transmembrane helix</keyword>
<feature type="transmembrane region" description="Helical" evidence="1">
    <location>
        <begin position="18"/>
        <end position="36"/>
    </location>
</feature>
<dbReference type="Gene3D" id="1.10.3370.10">
    <property type="entry name" value="SecY subunit domain"/>
    <property type="match status" value="1"/>
</dbReference>